<dbReference type="SMART" id="SM00346">
    <property type="entry name" value="HTH_ICLR"/>
    <property type="match status" value="1"/>
</dbReference>
<keyword evidence="3" id="KW-0804">Transcription</keyword>
<keyword evidence="1" id="KW-0805">Transcription regulation</keyword>
<proteinExistence type="predicted"/>
<keyword evidence="7" id="KW-1185">Reference proteome</keyword>
<dbReference type="InterPro" id="IPR036388">
    <property type="entry name" value="WH-like_DNA-bd_sf"/>
</dbReference>
<evidence type="ECO:0000256" key="3">
    <source>
        <dbReference type="ARBA" id="ARBA00023163"/>
    </source>
</evidence>
<reference evidence="7" key="1">
    <citation type="journal article" date="2019" name="Int. J. Syst. Evol. Microbiol.">
        <title>The Global Catalogue of Microorganisms (GCM) 10K type strain sequencing project: providing services to taxonomists for standard genome sequencing and annotation.</title>
        <authorList>
            <consortium name="The Broad Institute Genomics Platform"/>
            <consortium name="The Broad Institute Genome Sequencing Center for Infectious Disease"/>
            <person name="Wu L."/>
            <person name="Ma J."/>
        </authorList>
    </citation>
    <scope>NUCLEOTIDE SEQUENCE [LARGE SCALE GENOMIC DNA]</scope>
    <source>
        <strain evidence="7">KCTC 42087</strain>
    </source>
</reference>
<dbReference type="PROSITE" id="PS51078">
    <property type="entry name" value="ICLR_ED"/>
    <property type="match status" value="1"/>
</dbReference>
<dbReference type="Gene3D" id="1.10.10.10">
    <property type="entry name" value="Winged helix-like DNA-binding domain superfamily/Winged helix DNA-binding domain"/>
    <property type="match status" value="1"/>
</dbReference>
<dbReference type="PROSITE" id="PS51077">
    <property type="entry name" value="HTH_ICLR"/>
    <property type="match status" value="1"/>
</dbReference>
<gene>
    <name evidence="6" type="ORF">ACFPZN_03345</name>
</gene>
<keyword evidence="2" id="KW-0238">DNA-binding</keyword>
<evidence type="ECO:0000256" key="1">
    <source>
        <dbReference type="ARBA" id="ARBA00023015"/>
    </source>
</evidence>
<organism evidence="6 7">
    <name type="scientific">Actinomadura rugatobispora</name>
    <dbReference type="NCBI Taxonomy" id="1994"/>
    <lineage>
        <taxon>Bacteria</taxon>
        <taxon>Bacillati</taxon>
        <taxon>Actinomycetota</taxon>
        <taxon>Actinomycetes</taxon>
        <taxon>Streptosporangiales</taxon>
        <taxon>Thermomonosporaceae</taxon>
        <taxon>Actinomadura</taxon>
    </lineage>
</organism>
<dbReference type="PANTHER" id="PTHR30136:SF34">
    <property type="entry name" value="TRANSCRIPTIONAL REGULATOR"/>
    <property type="match status" value="1"/>
</dbReference>
<dbReference type="SUPFAM" id="SSF55781">
    <property type="entry name" value="GAF domain-like"/>
    <property type="match status" value="1"/>
</dbReference>
<dbReference type="InterPro" id="IPR036390">
    <property type="entry name" value="WH_DNA-bd_sf"/>
</dbReference>
<dbReference type="Pfam" id="PF09339">
    <property type="entry name" value="HTH_IclR"/>
    <property type="match status" value="1"/>
</dbReference>
<dbReference type="Pfam" id="PF01614">
    <property type="entry name" value="IclR_C"/>
    <property type="match status" value="1"/>
</dbReference>
<name>A0ABW0ZN71_9ACTN</name>
<dbReference type="InterPro" id="IPR005471">
    <property type="entry name" value="Tscrpt_reg_IclR_N"/>
</dbReference>
<accession>A0ABW0ZN71</accession>
<comment type="caution">
    <text evidence="6">The sequence shown here is derived from an EMBL/GenBank/DDBJ whole genome shotgun (WGS) entry which is preliminary data.</text>
</comment>
<dbReference type="EMBL" id="JBHSON010000004">
    <property type="protein sequence ID" value="MFC5744646.1"/>
    <property type="molecule type" value="Genomic_DNA"/>
</dbReference>
<dbReference type="SUPFAM" id="SSF46785">
    <property type="entry name" value="Winged helix' DNA-binding domain"/>
    <property type="match status" value="1"/>
</dbReference>
<dbReference type="InterPro" id="IPR014757">
    <property type="entry name" value="Tscrpt_reg_IclR_C"/>
</dbReference>
<evidence type="ECO:0000313" key="7">
    <source>
        <dbReference type="Proteomes" id="UP001596074"/>
    </source>
</evidence>
<feature type="domain" description="HTH iclR-type" evidence="4">
    <location>
        <begin position="10"/>
        <end position="70"/>
    </location>
</feature>
<dbReference type="InterPro" id="IPR029016">
    <property type="entry name" value="GAF-like_dom_sf"/>
</dbReference>
<dbReference type="PANTHER" id="PTHR30136">
    <property type="entry name" value="HELIX-TURN-HELIX TRANSCRIPTIONAL REGULATOR, ICLR FAMILY"/>
    <property type="match status" value="1"/>
</dbReference>
<feature type="domain" description="IclR-ED" evidence="5">
    <location>
        <begin position="71"/>
        <end position="255"/>
    </location>
</feature>
<sequence length="257" mass="27956">MPRTGDGPYVQSLDRGLAVLRCFGEDRPRLSISDVAREVGVDRAVARRLLGTLVQLGYVGQDGTNFYVRPKVLELSQAYLGAVAFPDVIQPHLAQLTSEIHETSMAFVLDGDDVVYITGVQARRLVSINVRAGLRIPAYQSPLGHVLLAALPDDALSDYLERTELVPVTRYTITETSVLRQRLTEVAEQGYAIGAQELEIGLLTIAIPVHDRDGAVVTAISIGVMAAAYSVDVLVGELLPRLRRTARQIESDLAVLN</sequence>
<evidence type="ECO:0000313" key="6">
    <source>
        <dbReference type="EMBL" id="MFC5744646.1"/>
    </source>
</evidence>
<evidence type="ECO:0000259" key="4">
    <source>
        <dbReference type="PROSITE" id="PS51077"/>
    </source>
</evidence>
<dbReference type="Proteomes" id="UP001596074">
    <property type="component" value="Unassembled WGS sequence"/>
</dbReference>
<evidence type="ECO:0000259" key="5">
    <source>
        <dbReference type="PROSITE" id="PS51078"/>
    </source>
</evidence>
<dbReference type="Gene3D" id="3.30.450.40">
    <property type="match status" value="1"/>
</dbReference>
<protein>
    <submittedName>
        <fullName evidence="6">IclR family transcriptional regulator C-terminal domain-containing protein</fullName>
    </submittedName>
</protein>
<dbReference type="InterPro" id="IPR050707">
    <property type="entry name" value="HTH_MetabolicPath_Reg"/>
</dbReference>
<evidence type="ECO:0000256" key="2">
    <source>
        <dbReference type="ARBA" id="ARBA00023125"/>
    </source>
</evidence>
<dbReference type="RefSeq" id="WP_378279994.1">
    <property type="nucleotide sequence ID" value="NZ_JBHSON010000004.1"/>
</dbReference>